<keyword evidence="2" id="KW-0378">Hydrolase</keyword>
<evidence type="ECO:0000256" key="4">
    <source>
        <dbReference type="SAM" id="Phobius"/>
    </source>
</evidence>
<dbReference type="CDD" id="cd10917">
    <property type="entry name" value="CE4_NodB_like_6s_7s"/>
    <property type="match status" value="1"/>
</dbReference>
<keyword evidence="4" id="KW-0812">Transmembrane</keyword>
<dbReference type="PANTHER" id="PTHR10587:SF133">
    <property type="entry name" value="CHITIN DEACETYLASE 1-RELATED"/>
    <property type="match status" value="1"/>
</dbReference>
<dbReference type="InterPro" id="IPR050248">
    <property type="entry name" value="Polysacc_deacetylase_ArnD"/>
</dbReference>
<sequence>MVRPLSGPRTTALFVVLVVVVGCAITRYAFVGGDSSAPGAAHPAPIGVAVAPIVQAPPTTAPAPPPTTRPPVKPVAPPKGPGPGGSLKFTGNKGVALTFDDGPDPDLTPKVLDLLKKQKVKATFCVLGYRAKKYPGLVKRIAAEGHALCNHTWDHALDLAAKKSGGGYKHSDAAIRADLQRTNDAIRAAVPKAKIGYFRAPGGNFTKRLVGIAAKLGMKSIYWSVDPSDWDNGKYGNGSRMAKHIIGVVKRDTRPGAIVLSHDLAAPATLTAYRTLLPWLKHRYKLVPLP</sequence>
<dbReference type="RefSeq" id="WP_344078948.1">
    <property type="nucleotide sequence ID" value="NZ_BAAALS010000007.1"/>
</dbReference>
<proteinExistence type="predicted"/>
<keyword evidence="1" id="KW-0479">Metal-binding</keyword>
<dbReference type="PROSITE" id="PS51677">
    <property type="entry name" value="NODB"/>
    <property type="match status" value="1"/>
</dbReference>
<accession>A0ABN2K3M5</accession>
<dbReference type="Proteomes" id="UP001500655">
    <property type="component" value="Unassembled WGS sequence"/>
</dbReference>
<dbReference type="PROSITE" id="PS51257">
    <property type="entry name" value="PROKAR_LIPOPROTEIN"/>
    <property type="match status" value="1"/>
</dbReference>
<gene>
    <name evidence="6" type="ORF">GCM10009681_18520</name>
</gene>
<dbReference type="InterPro" id="IPR002509">
    <property type="entry name" value="NODB_dom"/>
</dbReference>
<feature type="region of interest" description="Disordered" evidence="3">
    <location>
        <begin position="57"/>
        <end position="87"/>
    </location>
</feature>
<dbReference type="Gene3D" id="3.20.20.370">
    <property type="entry name" value="Glycoside hydrolase/deacetylase"/>
    <property type="match status" value="1"/>
</dbReference>
<evidence type="ECO:0000313" key="7">
    <source>
        <dbReference type="Proteomes" id="UP001500655"/>
    </source>
</evidence>
<evidence type="ECO:0000313" key="6">
    <source>
        <dbReference type="EMBL" id="GAA1747634.1"/>
    </source>
</evidence>
<evidence type="ECO:0000256" key="2">
    <source>
        <dbReference type="ARBA" id="ARBA00022801"/>
    </source>
</evidence>
<dbReference type="InterPro" id="IPR011330">
    <property type="entry name" value="Glyco_hydro/deAcase_b/a-brl"/>
</dbReference>
<name>A0ABN2K3M5_9ACTN</name>
<dbReference type="Pfam" id="PF01522">
    <property type="entry name" value="Polysacc_deac_1"/>
    <property type="match status" value="1"/>
</dbReference>
<reference evidence="7" key="1">
    <citation type="journal article" date="2019" name="Int. J. Syst. Evol. Microbiol.">
        <title>The Global Catalogue of Microorganisms (GCM) 10K type strain sequencing project: providing services to taxonomists for standard genome sequencing and annotation.</title>
        <authorList>
            <consortium name="The Broad Institute Genomics Platform"/>
            <consortium name="The Broad Institute Genome Sequencing Center for Infectious Disease"/>
            <person name="Wu L."/>
            <person name="Ma J."/>
        </authorList>
    </citation>
    <scope>NUCLEOTIDE SEQUENCE [LARGE SCALE GENOMIC DNA]</scope>
    <source>
        <strain evidence="7">JCM 13249</strain>
    </source>
</reference>
<evidence type="ECO:0000256" key="3">
    <source>
        <dbReference type="SAM" id="MobiDB-lite"/>
    </source>
</evidence>
<dbReference type="PANTHER" id="PTHR10587">
    <property type="entry name" value="GLYCOSYL TRANSFERASE-RELATED"/>
    <property type="match status" value="1"/>
</dbReference>
<keyword evidence="7" id="KW-1185">Reference proteome</keyword>
<dbReference type="SUPFAM" id="SSF88713">
    <property type="entry name" value="Glycoside hydrolase/deacetylase"/>
    <property type="match status" value="1"/>
</dbReference>
<protein>
    <recommendedName>
        <fullName evidence="5">NodB homology domain-containing protein</fullName>
    </recommendedName>
</protein>
<evidence type="ECO:0000256" key="1">
    <source>
        <dbReference type="ARBA" id="ARBA00022723"/>
    </source>
</evidence>
<feature type="compositionally biased region" description="Pro residues" evidence="3">
    <location>
        <begin position="59"/>
        <end position="81"/>
    </location>
</feature>
<comment type="caution">
    <text evidence="6">The sequence shown here is derived from an EMBL/GenBank/DDBJ whole genome shotgun (WGS) entry which is preliminary data.</text>
</comment>
<keyword evidence="4" id="KW-1133">Transmembrane helix</keyword>
<organism evidence="6 7">
    <name type="scientific">Luedemannella helvata</name>
    <dbReference type="NCBI Taxonomy" id="349315"/>
    <lineage>
        <taxon>Bacteria</taxon>
        <taxon>Bacillati</taxon>
        <taxon>Actinomycetota</taxon>
        <taxon>Actinomycetes</taxon>
        <taxon>Micromonosporales</taxon>
        <taxon>Micromonosporaceae</taxon>
        <taxon>Luedemannella</taxon>
    </lineage>
</organism>
<feature type="domain" description="NodB homology" evidence="5">
    <location>
        <begin position="93"/>
        <end position="289"/>
    </location>
</feature>
<dbReference type="EMBL" id="BAAALS010000007">
    <property type="protein sequence ID" value="GAA1747634.1"/>
    <property type="molecule type" value="Genomic_DNA"/>
</dbReference>
<evidence type="ECO:0000259" key="5">
    <source>
        <dbReference type="PROSITE" id="PS51677"/>
    </source>
</evidence>
<feature type="transmembrane region" description="Helical" evidence="4">
    <location>
        <begin position="12"/>
        <end position="30"/>
    </location>
</feature>
<keyword evidence="4" id="KW-0472">Membrane</keyword>